<dbReference type="AlphaFoldDB" id="A0A0P1KSW2"/>
<reference evidence="4" key="1">
    <citation type="submission" date="2015-10" db="EMBL/GenBank/DDBJ databases">
        <authorList>
            <person name="Devillers H."/>
        </authorList>
    </citation>
    <scope>NUCLEOTIDE SEQUENCE [LARGE SCALE GENOMIC DNA]</scope>
</reference>
<sequence>MPLDQLEAYEKSIVDKAKGRASEINDDDASLDEILGELEDDADFMEKYREQRLQQIADDMKKMKHNVESEQYGQVVTMTDESELMRLTTATDQVVIHFYLESFQKCATMDAKLKRLAEKHLMTRFFRISVEKCPFLVARLEIKVLPCVVAYKNGLERDKIVGFTRLGNQTDDFETSALEAILFKCGVLARKMQPRGTRTNQTDEGDSDLDV</sequence>
<dbReference type="InterPro" id="IPR036249">
    <property type="entry name" value="Thioredoxin-like_sf"/>
</dbReference>
<evidence type="ECO:0000256" key="1">
    <source>
        <dbReference type="ARBA" id="ARBA00009686"/>
    </source>
</evidence>
<dbReference type="InterPro" id="IPR024253">
    <property type="entry name" value="Phosducin_thioredoxin-like_dom"/>
</dbReference>
<accession>A0A0P1KSW2</accession>
<feature type="domain" description="Phosducin" evidence="2">
    <location>
        <begin position="35"/>
        <end position="201"/>
    </location>
</feature>
<dbReference type="CDD" id="cd02989">
    <property type="entry name" value="Phd_like_TxnDC9"/>
    <property type="match status" value="1"/>
</dbReference>
<protein>
    <submittedName>
        <fullName evidence="3">LAQU0S04e08548g1_1</fullName>
    </submittedName>
</protein>
<dbReference type="EMBL" id="LN890563">
    <property type="protein sequence ID" value="CUS22115.1"/>
    <property type="molecule type" value="Genomic_DNA"/>
</dbReference>
<evidence type="ECO:0000313" key="4">
    <source>
        <dbReference type="Proteomes" id="UP000236544"/>
    </source>
</evidence>
<proteinExistence type="inferred from homology"/>
<evidence type="ECO:0000259" key="2">
    <source>
        <dbReference type="Pfam" id="PF02114"/>
    </source>
</evidence>
<dbReference type="OrthoDB" id="10257948at2759"/>
<dbReference type="PANTHER" id="PTHR21148">
    <property type="entry name" value="THIOREDOXIN DOMAIN-CONTAINING PROTEIN 9"/>
    <property type="match status" value="1"/>
</dbReference>
<dbReference type="Pfam" id="PF02114">
    <property type="entry name" value="Phosducin"/>
    <property type="match status" value="1"/>
</dbReference>
<name>A0A0P1KSW2_9SACH</name>
<comment type="similarity">
    <text evidence="1">Belongs to the phosducin family.</text>
</comment>
<evidence type="ECO:0000313" key="3">
    <source>
        <dbReference type="EMBL" id="CUS22115.1"/>
    </source>
</evidence>
<dbReference type="Proteomes" id="UP000236544">
    <property type="component" value="Unassembled WGS sequence"/>
</dbReference>
<organism evidence="3 4">
    <name type="scientific">Lachancea quebecensis</name>
    <dbReference type="NCBI Taxonomy" id="1654605"/>
    <lineage>
        <taxon>Eukaryota</taxon>
        <taxon>Fungi</taxon>
        <taxon>Dikarya</taxon>
        <taxon>Ascomycota</taxon>
        <taxon>Saccharomycotina</taxon>
        <taxon>Saccharomycetes</taxon>
        <taxon>Saccharomycetales</taxon>
        <taxon>Saccharomycetaceae</taxon>
        <taxon>Lachancea</taxon>
    </lineage>
</organism>
<gene>
    <name evidence="3" type="ORF">LAQU0_S04e08548g</name>
</gene>
<dbReference type="Gene3D" id="3.40.30.10">
    <property type="entry name" value="Glutaredoxin"/>
    <property type="match status" value="1"/>
</dbReference>
<keyword evidence="4" id="KW-1185">Reference proteome</keyword>
<dbReference type="SUPFAM" id="SSF52833">
    <property type="entry name" value="Thioredoxin-like"/>
    <property type="match status" value="1"/>
</dbReference>